<evidence type="ECO:0000256" key="1">
    <source>
        <dbReference type="SAM" id="Coils"/>
    </source>
</evidence>
<protein>
    <submittedName>
        <fullName evidence="2">Uncharacterized protein</fullName>
    </submittedName>
</protein>
<keyword evidence="3" id="KW-1185">Reference proteome</keyword>
<evidence type="ECO:0000313" key="3">
    <source>
        <dbReference type="Proteomes" id="UP001487296"/>
    </source>
</evidence>
<name>A0ABV1FRE6_9BACT</name>
<comment type="caution">
    <text evidence="2">The sequence shown here is derived from an EMBL/GenBank/DDBJ whole genome shotgun (WGS) entry which is preliminary data.</text>
</comment>
<accession>A0ABV1FRE6</accession>
<proteinExistence type="predicted"/>
<evidence type="ECO:0000313" key="2">
    <source>
        <dbReference type="EMBL" id="MEQ2486984.1"/>
    </source>
</evidence>
<dbReference type="Proteomes" id="UP001487296">
    <property type="component" value="Unassembled WGS sequence"/>
</dbReference>
<gene>
    <name evidence="2" type="ORF">AAAT34_07930</name>
</gene>
<feature type="coiled-coil region" evidence="1">
    <location>
        <begin position="73"/>
        <end position="128"/>
    </location>
</feature>
<organism evidence="2 3">
    <name type="scientific">Hallella faecis</name>
    <dbReference type="NCBI Taxonomy" id="2841596"/>
    <lineage>
        <taxon>Bacteria</taxon>
        <taxon>Pseudomonadati</taxon>
        <taxon>Bacteroidota</taxon>
        <taxon>Bacteroidia</taxon>
        <taxon>Bacteroidales</taxon>
        <taxon>Prevotellaceae</taxon>
        <taxon>Hallella</taxon>
    </lineage>
</organism>
<sequence length="256" mass="29671">MFIVLFYILCILLVLLILFRLLGNKNAKQICRILDRLFIDIILRKIVENYDSRHKKIKRNVVAESKFHDSKEIERLQSISKDLLEENKRLNVALENCEEEKEYLSKEMNELKETNEIFSDSIADLRNTIRNLSFEKNKNIVNNIPSKTHKNIDKTKDGCLYAEPDATGTILRKISANETKYSLFRLELLNEQVCKFYVLNNASTPMYINNRSVSLLACQILEVALNPTKFEVVEAGTAVKNNSNWIVMEPAKIKIL</sequence>
<reference evidence="2 3" key="1">
    <citation type="submission" date="2024-04" db="EMBL/GenBank/DDBJ databases">
        <title>Human intestinal bacterial collection.</title>
        <authorList>
            <person name="Pauvert C."/>
            <person name="Hitch T.C.A."/>
            <person name="Clavel T."/>
        </authorList>
    </citation>
    <scope>NUCLEOTIDE SEQUENCE [LARGE SCALE GENOMIC DNA]</scope>
    <source>
        <strain evidence="2 3">CLA-AA-H145</strain>
    </source>
</reference>
<keyword evidence="1" id="KW-0175">Coiled coil</keyword>
<dbReference type="RefSeq" id="WP_215760030.1">
    <property type="nucleotide sequence ID" value="NZ_JAHKBE010000027.1"/>
</dbReference>
<dbReference type="EMBL" id="JBBNFP010000028">
    <property type="protein sequence ID" value="MEQ2486984.1"/>
    <property type="molecule type" value="Genomic_DNA"/>
</dbReference>